<keyword evidence="1" id="KW-0677">Repeat</keyword>
<dbReference type="InterPro" id="IPR014720">
    <property type="entry name" value="dsRBD_dom"/>
</dbReference>
<evidence type="ECO:0000256" key="2">
    <source>
        <dbReference type="ARBA" id="ARBA00022884"/>
    </source>
</evidence>
<feature type="region of interest" description="Disordered" evidence="4">
    <location>
        <begin position="86"/>
        <end position="133"/>
    </location>
</feature>
<dbReference type="Proteomes" id="UP001346149">
    <property type="component" value="Unassembled WGS sequence"/>
</dbReference>
<keyword evidence="2 3" id="KW-0694">RNA-binding</keyword>
<comment type="caution">
    <text evidence="6">The sequence shown here is derived from an EMBL/GenBank/DDBJ whole genome shotgun (WGS) entry which is preliminary data.</text>
</comment>
<organism evidence="6 7">
    <name type="scientific">Trapa natans</name>
    <name type="common">Water chestnut</name>
    <dbReference type="NCBI Taxonomy" id="22666"/>
    <lineage>
        <taxon>Eukaryota</taxon>
        <taxon>Viridiplantae</taxon>
        <taxon>Streptophyta</taxon>
        <taxon>Embryophyta</taxon>
        <taxon>Tracheophyta</taxon>
        <taxon>Spermatophyta</taxon>
        <taxon>Magnoliopsida</taxon>
        <taxon>eudicotyledons</taxon>
        <taxon>Gunneridae</taxon>
        <taxon>Pentapetalae</taxon>
        <taxon>rosids</taxon>
        <taxon>malvids</taxon>
        <taxon>Myrtales</taxon>
        <taxon>Lythraceae</taxon>
        <taxon>Trapa</taxon>
    </lineage>
</organism>
<dbReference type="PROSITE" id="PS50137">
    <property type="entry name" value="DS_RBD"/>
    <property type="match status" value="2"/>
</dbReference>
<evidence type="ECO:0000313" key="6">
    <source>
        <dbReference type="EMBL" id="KAK4785909.1"/>
    </source>
</evidence>
<dbReference type="SMART" id="SM00358">
    <property type="entry name" value="DSRM"/>
    <property type="match status" value="2"/>
</dbReference>
<evidence type="ECO:0000256" key="4">
    <source>
        <dbReference type="SAM" id="MobiDB-lite"/>
    </source>
</evidence>
<accession>A0AAN7LKI0</accession>
<feature type="domain" description="DRBM" evidence="5">
    <location>
        <begin position="258"/>
        <end position="302"/>
    </location>
</feature>
<dbReference type="EMBL" id="JAXQNO010000013">
    <property type="protein sequence ID" value="KAK4785909.1"/>
    <property type="molecule type" value="Genomic_DNA"/>
</dbReference>
<gene>
    <name evidence="6" type="ORF">SAY86_002598</name>
</gene>
<evidence type="ECO:0000256" key="3">
    <source>
        <dbReference type="PROSITE-ProRule" id="PRU00266"/>
    </source>
</evidence>
<dbReference type="InterPro" id="IPR044451">
    <property type="entry name" value="AtDRB-like_DSRM_2"/>
</dbReference>
<evidence type="ECO:0000313" key="7">
    <source>
        <dbReference type="Proteomes" id="UP001346149"/>
    </source>
</evidence>
<feature type="domain" description="DRBM" evidence="5">
    <location>
        <begin position="319"/>
        <end position="387"/>
    </location>
</feature>
<dbReference type="Pfam" id="PF00035">
    <property type="entry name" value="dsrm"/>
    <property type="match status" value="2"/>
</dbReference>
<dbReference type="AlphaFoldDB" id="A0AAN7LKI0"/>
<evidence type="ECO:0000256" key="1">
    <source>
        <dbReference type="ARBA" id="ARBA00022737"/>
    </source>
</evidence>
<dbReference type="Gene3D" id="3.30.160.20">
    <property type="match status" value="2"/>
</dbReference>
<dbReference type="SUPFAM" id="SSF54768">
    <property type="entry name" value="dsRNA-binding domain-like"/>
    <property type="match status" value="2"/>
</dbReference>
<reference evidence="6 7" key="1">
    <citation type="journal article" date="2023" name="Hortic Res">
        <title>Pangenome of water caltrop reveals structural variations and asymmetric subgenome divergence after allopolyploidization.</title>
        <authorList>
            <person name="Zhang X."/>
            <person name="Chen Y."/>
            <person name="Wang L."/>
            <person name="Yuan Y."/>
            <person name="Fang M."/>
            <person name="Shi L."/>
            <person name="Lu R."/>
            <person name="Comes H.P."/>
            <person name="Ma Y."/>
            <person name="Chen Y."/>
            <person name="Huang G."/>
            <person name="Zhou Y."/>
            <person name="Zheng Z."/>
            <person name="Qiu Y."/>
        </authorList>
    </citation>
    <scope>NUCLEOTIDE SEQUENCE [LARGE SCALE GENOMIC DNA]</scope>
    <source>
        <strain evidence="6">F231</strain>
    </source>
</reference>
<keyword evidence="7" id="KW-1185">Reference proteome</keyword>
<dbReference type="PANTHER" id="PTHR46031">
    <property type="match status" value="1"/>
</dbReference>
<dbReference type="GO" id="GO:0003725">
    <property type="term" value="F:double-stranded RNA binding"/>
    <property type="evidence" value="ECO:0007669"/>
    <property type="project" value="InterPro"/>
</dbReference>
<dbReference type="PANTHER" id="PTHR46031:SF26">
    <property type="entry name" value="DOUBLE-STRANDED RNA-BINDING PROTEIN 2"/>
    <property type="match status" value="1"/>
</dbReference>
<dbReference type="CDD" id="cd19908">
    <property type="entry name" value="DSRM_AtDRB-like_rpt2"/>
    <property type="match status" value="1"/>
</dbReference>
<protein>
    <recommendedName>
        <fullName evidence="5">DRBM domain-containing protein</fullName>
    </recommendedName>
</protein>
<sequence>MDLTVLSKQRSMIEPPAKRARPATTITVNAMPNFLPPLIPSEDFSGALVELTSMPLWVINLLGDGEGTGDSGGRCEDDAGEELGARSRIGAGGEGKELGGELVGTPTSGGEDGGKGASATCSGAGEGGSDEPNRSNRCVVLMLRVLAQERLPGVAMGKRSDRSNRFLRNVEGSTDRFLIIRPAVPPNICLFTTMKGLSSTGWVLFTVMDEQTIYSPCFHHKHIGGKHKCHFLDSFLCFSPDAAMKSKSSTTVPLLGEGPDHAPRFKATVNFNGESFESPQYCSTLRQAEHSAAEVALNSLSSRGPSHSLAARILDETGVYKNLLQEIAQRVGAPLPQYITNRSGLGHLPVFTGTVELAGIAFTGEPAKNKKQAEKNAAMAAWSSLKQLAKEAAGSSEPEHNDEMEQITIARALLHYRLKGNHAMANSPGGSLPFQKRFPSQIPRPTSPQHVRISTSKILPLICPKTVTCSNRPSNDNLTLPSQTRTLESRVLGTHPHLFPTPRAAPYAPNRQIRANCRGIAPPVTIRTAVPVFSAAPCPIPPPHPPTPMQGSAVRIASSVCVRQVVPVFDAPPARAGLHPLKKQDAQTVHSAVLPNKLIIDPAKDIAGKVSTQGTEVAQHSNQLKI</sequence>
<dbReference type="FunFam" id="3.30.160.20:FF:000036">
    <property type="entry name" value="Double-stranded RNA-binding protein 2"/>
    <property type="match status" value="1"/>
</dbReference>
<proteinExistence type="predicted"/>
<evidence type="ECO:0000259" key="5">
    <source>
        <dbReference type="PROSITE" id="PS50137"/>
    </source>
</evidence>
<name>A0AAN7LKI0_TRANT</name>